<sequence length="59" mass="6608">MKVDELIVSLTTYESVVNERLEKKDKNIAFVANAYDDNKELENESDSNESISEAIVSLG</sequence>
<name>A0A392S526_9FABA</name>
<feature type="region of interest" description="Disordered" evidence="1">
    <location>
        <begin position="40"/>
        <end position="59"/>
    </location>
</feature>
<dbReference type="Proteomes" id="UP000265520">
    <property type="component" value="Unassembled WGS sequence"/>
</dbReference>
<accession>A0A392S526</accession>
<keyword evidence="3" id="KW-1185">Reference proteome</keyword>
<proteinExistence type="predicted"/>
<dbReference type="EMBL" id="LXQA010321838">
    <property type="protein sequence ID" value="MCI43779.1"/>
    <property type="molecule type" value="Genomic_DNA"/>
</dbReference>
<evidence type="ECO:0000313" key="3">
    <source>
        <dbReference type="Proteomes" id="UP000265520"/>
    </source>
</evidence>
<evidence type="ECO:0000313" key="2">
    <source>
        <dbReference type="EMBL" id="MCI43779.1"/>
    </source>
</evidence>
<organism evidence="2 3">
    <name type="scientific">Trifolium medium</name>
    <dbReference type="NCBI Taxonomy" id="97028"/>
    <lineage>
        <taxon>Eukaryota</taxon>
        <taxon>Viridiplantae</taxon>
        <taxon>Streptophyta</taxon>
        <taxon>Embryophyta</taxon>
        <taxon>Tracheophyta</taxon>
        <taxon>Spermatophyta</taxon>
        <taxon>Magnoliopsida</taxon>
        <taxon>eudicotyledons</taxon>
        <taxon>Gunneridae</taxon>
        <taxon>Pentapetalae</taxon>
        <taxon>rosids</taxon>
        <taxon>fabids</taxon>
        <taxon>Fabales</taxon>
        <taxon>Fabaceae</taxon>
        <taxon>Papilionoideae</taxon>
        <taxon>50 kb inversion clade</taxon>
        <taxon>NPAAA clade</taxon>
        <taxon>Hologalegina</taxon>
        <taxon>IRL clade</taxon>
        <taxon>Trifolieae</taxon>
        <taxon>Trifolium</taxon>
    </lineage>
</organism>
<reference evidence="2 3" key="1">
    <citation type="journal article" date="2018" name="Front. Plant Sci.">
        <title>Red Clover (Trifolium pratense) and Zigzag Clover (T. medium) - A Picture of Genomic Similarities and Differences.</title>
        <authorList>
            <person name="Dluhosova J."/>
            <person name="Istvanek J."/>
            <person name="Nedelnik J."/>
            <person name="Repkova J."/>
        </authorList>
    </citation>
    <scope>NUCLEOTIDE SEQUENCE [LARGE SCALE GENOMIC DNA]</scope>
    <source>
        <strain evidence="3">cv. 10/8</strain>
        <tissue evidence="2">Leaf</tissue>
    </source>
</reference>
<comment type="caution">
    <text evidence="2">The sequence shown here is derived from an EMBL/GenBank/DDBJ whole genome shotgun (WGS) entry which is preliminary data.</text>
</comment>
<protein>
    <submittedName>
        <fullName evidence="2">Gag-pol polyprotein</fullName>
    </submittedName>
</protein>
<evidence type="ECO:0000256" key="1">
    <source>
        <dbReference type="SAM" id="MobiDB-lite"/>
    </source>
</evidence>
<dbReference type="AlphaFoldDB" id="A0A392S526"/>
<feature type="non-terminal residue" evidence="2">
    <location>
        <position position="59"/>
    </location>
</feature>